<name>A0A5B9W7I1_9BACT</name>
<dbReference type="EMBL" id="CP042997">
    <property type="protein sequence ID" value="QEH36089.1"/>
    <property type="molecule type" value="Genomic_DNA"/>
</dbReference>
<dbReference type="SUPFAM" id="SSF52317">
    <property type="entry name" value="Class I glutamine amidotransferase-like"/>
    <property type="match status" value="1"/>
</dbReference>
<dbReference type="Proteomes" id="UP000324233">
    <property type="component" value="Chromosome"/>
</dbReference>
<evidence type="ECO:0000259" key="1">
    <source>
        <dbReference type="Pfam" id="PF06283"/>
    </source>
</evidence>
<dbReference type="InterPro" id="IPR017853">
    <property type="entry name" value="GH"/>
</dbReference>
<dbReference type="Gene3D" id="3.40.50.880">
    <property type="match status" value="1"/>
</dbReference>
<dbReference type="Pfam" id="PF06283">
    <property type="entry name" value="ThuA"/>
    <property type="match status" value="1"/>
</dbReference>
<dbReference type="InterPro" id="IPR029010">
    <property type="entry name" value="ThuA-like"/>
</dbReference>
<keyword evidence="3" id="KW-1185">Reference proteome</keyword>
<evidence type="ECO:0000313" key="3">
    <source>
        <dbReference type="Proteomes" id="UP000324233"/>
    </source>
</evidence>
<dbReference type="InterPro" id="IPR029062">
    <property type="entry name" value="Class_I_gatase-like"/>
</dbReference>
<dbReference type="SUPFAM" id="SSF51445">
    <property type="entry name" value="(Trans)glycosidases"/>
    <property type="match status" value="1"/>
</dbReference>
<dbReference type="RefSeq" id="WP_148595810.1">
    <property type="nucleotide sequence ID" value="NZ_CP042997.1"/>
</dbReference>
<proteinExistence type="predicted"/>
<dbReference type="KEGG" id="agv:OJF2_46490"/>
<evidence type="ECO:0000313" key="2">
    <source>
        <dbReference type="EMBL" id="QEH36089.1"/>
    </source>
</evidence>
<reference evidence="2 3" key="1">
    <citation type="submission" date="2019-08" db="EMBL/GenBank/DDBJ databases">
        <title>Deep-cultivation of Planctomycetes and their phenomic and genomic characterization uncovers novel biology.</title>
        <authorList>
            <person name="Wiegand S."/>
            <person name="Jogler M."/>
            <person name="Boedeker C."/>
            <person name="Pinto D."/>
            <person name="Vollmers J."/>
            <person name="Rivas-Marin E."/>
            <person name="Kohn T."/>
            <person name="Peeters S.H."/>
            <person name="Heuer A."/>
            <person name="Rast P."/>
            <person name="Oberbeckmann S."/>
            <person name="Bunk B."/>
            <person name="Jeske O."/>
            <person name="Meyerdierks A."/>
            <person name="Storesund J.E."/>
            <person name="Kallscheuer N."/>
            <person name="Luecker S."/>
            <person name="Lage O.M."/>
            <person name="Pohl T."/>
            <person name="Merkel B.J."/>
            <person name="Hornburger P."/>
            <person name="Mueller R.-W."/>
            <person name="Bruemmer F."/>
            <person name="Labrenz M."/>
            <person name="Spormann A.M."/>
            <person name="Op den Camp H."/>
            <person name="Overmann J."/>
            <person name="Amann R."/>
            <person name="Jetten M.S.M."/>
            <person name="Mascher T."/>
            <person name="Medema M.H."/>
            <person name="Devos D.P."/>
            <person name="Kaster A.-K."/>
            <person name="Ovreas L."/>
            <person name="Rohde M."/>
            <person name="Galperin M.Y."/>
            <person name="Jogler C."/>
        </authorList>
    </citation>
    <scope>NUCLEOTIDE SEQUENCE [LARGE SCALE GENOMIC DNA]</scope>
    <source>
        <strain evidence="2 3">OJF2</strain>
    </source>
</reference>
<dbReference type="AlphaFoldDB" id="A0A5B9W7I1"/>
<organism evidence="2 3">
    <name type="scientific">Aquisphaera giovannonii</name>
    <dbReference type="NCBI Taxonomy" id="406548"/>
    <lineage>
        <taxon>Bacteria</taxon>
        <taxon>Pseudomonadati</taxon>
        <taxon>Planctomycetota</taxon>
        <taxon>Planctomycetia</taxon>
        <taxon>Isosphaerales</taxon>
        <taxon>Isosphaeraceae</taxon>
        <taxon>Aquisphaera</taxon>
    </lineage>
</organism>
<dbReference type="CDD" id="cd03143">
    <property type="entry name" value="A4_beta-galactosidase_middle_domain"/>
    <property type="match status" value="1"/>
</dbReference>
<accession>A0A5B9W7I1</accession>
<dbReference type="Gene3D" id="3.20.20.80">
    <property type="entry name" value="Glycosidases"/>
    <property type="match status" value="1"/>
</dbReference>
<sequence>MRTIAGLVGPAWASALGIWLAWAASAPARGGDDIPAIDAAGLPPRSVPAPLPKRPVPGWLRTNLRIGHLPPGLERMPEAFAAAGYNVITINALRKWDVVGPTANLYPAEEVRQADDYLRRFVALVHGAGAKAVLYIGPVQVPMFSPEFARAHPDWLRINPDGRPDPSPNFANIRSPYAGWMLAQMAYVVKTYEIDGFWLDGYAPDHLHTYDPATRAAFRAASGGAEIPARAGGGFDVLRDPIARRYLAWHEAYFLDLADRMRGAIRAENPEAAIFVNHSANRTWYFPEAYMGEYPLRYCEAVDVSAVELHWDVPGDALYHPFVYAFLASLTHGRGATSWLQPQAHGISGVSPPVEFRLRYFEGPPWGVYPEFVEPTGREDYLRTWAADAKARDPWWVGSEPVPYVGIVASDQSRTLAAKAALPAYVSHVLGAFRSFLEAHVPVRILTELDLEDADLRGIRVLVLPDTSVLSDRSAEVIRRFVRGGGGLVATYEAGLHDPEYRRRDDFVLGDLLRARHLSSRVVTRRDEALQVDLGDAHPILDDPEILGQQNTSWRNPSGEPPARGPLAVIASATIVEALPDGRVLATFAGDERSPGKRFPAAIASEYGKGRVVYFPVGIDKAMFFYPNTFLRRLIVNACRWAAKQEPPPVEVRGPLLLCATFRRQPEAKRTVVHLLNHASSWGMHSIYQKVAPLPEELRKQYGFPDRSELRGTWPVREEVIPLHDVRVLCRVPGVRRATQQPEGRDLPLHAIEGGVEVVVPVVEMHSMVVFE</sequence>
<gene>
    <name evidence="2" type="ORF">OJF2_46490</name>
</gene>
<dbReference type="OrthoDB" id="9780891at2"/>
<protein>
    <submittedName>
        <fullName evidence="2">Trehalose utilization</fullName>
    </submittedName>
</protein>
<feature type="domain" description="ThuA-like" evidence="1">
    <location>
        <begin position="446"/>
        <end position="642"/>
    </location>
</feature>